<dbReference type="GO" id="GO:0015344">
    <property type="term" value="F:siderophore uptake transmembrane transporter activity"/>
    <property type="evidence" value="ECO:0007669"/>
    <property type="project" value="TreeGrafter"/>
</dbReference>
<dbReference type="Proteomes" id="UP000214880">
    <property type="component" value="Unassembled WGS sequence"/>
</dbReference>
<proteinExistence type="inferred from homology"/>
<dbReference type="InterPro" id="IPR037066">
    <property type="entry name" value="Plug_dom_sf"/>
</dbReference>
<feature type="chain" id="PRO_5011701769" evidence="13">
    <location>
        <begin position="30"/>
        <end position="697"/>
    </location>
</feature>
<dbReference type="GO" id="GO:0009279">
    <property type="term" value="C:cell outer membrane"/>
    <property type="evidence" value="ECO:0007669"/>
    <property type="project" value="UniProtKB-SubCell"/>
</dbReference>
<dbReference type="Pfam" id="PF00593">
    <property type="entry name" value="TonB_dep_Rec_b-barrel"/>
    <property type="match status" value="1"/>
</dbReference>
<evidence type="ECO:0000313" key="17">
    <source>
        <dbReference type="Proteomes" id="UP000214880"/>
    </source>
</evidence>
<keyword evidence="9 10" id="KW-0998">Cell outer membrane</keyword>
<evidence type="ECO:0000256" key="5">
    <source>
        <dbReference type="ARBA" id="ARBA00022729"/>
    </source>
</evidence>
<evidence type="ECO:0000256" key="3">
    <source>
        <dbReference type="ARBA" id="ARBA00022452"/>
    </source>
</evidence>
<dbReference type="SUPFAM" id="SSF56935">
    <property type="entry name" value="Porins"/>
    <property type="match status" value="1"/>
</dbReference>
<dbReference type="Gene3D" id="2.40.170.20">
    <property type="entry name" value="TonB-dependent receptor, beta-barrel domain"/>
    <property type="match status" value="1"/>
</dbReference>
<dbReference type="EMBL" id="FNHB01000011">
    <property type="protein sequence ID" value="SDN06707.1"/>
    <property type="molecule type" value="Genomic_DNA"/>
</dbReference>
<dbReference type="CDD" id="cd01347">
    <property type="entry name" value="ligand_gated_channel"/>
    <property type="match status" value="1"/>
</dbReference>
<evidence type="ECO:0000256" key="8">
    <source>
        <dbReference type="ARBA" id="ARBA00023136"/>
    </source>
</evidence>
<dbReference type="PANTHER" id="PTHR30069">
    <property type="entry name" value="TONB-DEPENDENT OUTER MEMBRANE RECEPTOR"/>
    <property type="match status" value="1"/>
</dbReference>
<evidence type="ECO:0000256" key="10">
    <source>
        <dbReference type="PROSITE-ProRule" id="PRU01360"/>
    </source>
</evidence>
<comment type="subcellular location">
    <subcellularLocation>
        <location evidence="1 10">Cell outer membrane</location>
        <topology evidence="1 10">Multi-pass membrane protein</topology>
    </subcellularLocation>
</comment>
<evidence type="ECO:0000256" key="13">
    <source>
        <dbReference type="SAM" id="SignalP"/>
    </source>
</evidence>
<evidence type="ECO:0000256" key="1">
    <source>
        <dbReference type="ARBA" id="ARBA00004571"/>
    </source>
</evidence>
<feature type="domain" description="TonB-dependent receptor plug" evidence="15">
    <location>
        <begin position="53"/>
        <end position="165"/>
    </location>
</feature>
<keyword evidence="3 10" id="KW-1134">Transmembrane beta strand</keyword>
<evidence type="ECO:0000256" key="11">
    <source>
        <dbReference type="RuleBase" id="RU003357"/>
    </source>
</evidence>
<dbReference type="STRING" id="146817.SAMN04488502_11156"/>
<reference evidence="16 17" key="1">
    <citation type="submission" date="2016-10" db="EMBL/GenBank/DDBJ databases">
        <authorList>
            <person name="de Groot N.N."/>
        </authorList>
    </citation>
    <scope>NUCLEOTIDE SEQUENCE [LARGE SCALE GENOMIC DNA]</scope>
    <source>
        <strain evidence="16 17">DSM 1736</strain>
    </source>
</reference>
<dbReference type="Pfam" id="PF07715">
    <property type="entry name" value="Plug"/>
    <property type="match status" value="1"/>
</dbReference>
<feature type="region of interest" description="Disordered" evidence="12">
    <location>
        <begin position="442"/>
        <end position="466"/>
    </location>
</feature>
<evidence type="ECO:0000256" key="9">
    <source>
        <dbReference type="ARBA" id="ARBA00023237"/>
    </source>
</evidence>
<gene>
    <name evidence="16" type="ORF">SAMN04488502_11156</name>
</gene>
<comment type="similarity">
    <text evidence="10 11">Belongs to the TonB-dependent receptor family.</text>
</comment>
<dbReference type="PANTHER" id="PTHR30069:SF53">
    <property type="entry name" value="COLICIN I RECEPTOR-RELATED"/>
    <property type="match status" value="1"/>
</dbReference>
<name>A0A1G9YCN2_9FIRM</name>
<evidence type="ECO:0000256" key="12">
    <source>
        <dbReference type="SAM" id="MobiDB-lite"/>
    </source>
</evidence>
<keyword evidence="7 11" id="KW-0798">TonB box</keyword>
<keyword evidence="6" id="KW-0406">Ion transport</keyword>
<keyword evidence="5 13" id="KW-0732">Signal</keyword>
<feature type="signal peptide" evidence="13">
    <location>
        <begin position="1"/>
        <end position="29"/>
    </location>
</feature>
<keyword evidence="4 10" id="KW-0812">Transmembrane</keyword>
<evidence type="ECO:0000256" key="4">
    <source>
        <dbReference type="ARBA" id="ARBA00022692"/>
    </source>
</evidence>
<evidence type="ECO:0000259" key="15">
    <source>
        <dbReference type="Pfam" id="PF07715"/>
    </source>
</evidence>
<evidence type="ECO:0000256" key="2">
    <source>
        <dbReference type="ARBA" id="ARBA00022448"/>
    </source>
</evidence>
<sequence>MNVGIKQNKKKIGLLAIGLSVALSLPAYAAENDPIFQFDEVVVTASGFEQDIVDAPASITVITKEDINRRGYTDLAGILSDVEGVDVRSSASRLGGANVSIRGMGSDYTLVLVDGIPQNGDRGVGPNGYSVGLGTFVPPLATIERVEIIRGPMSTLYGTEAMGGVVNIITKKVTDEWNHNLTLDYTLHENSEWGSVTRYSLFSSGPLVEDKVGLALRGNFLRRAGSSVTNDQGDLVTTRGANPIALRNYSLGGKVTWKLDDSNSLWLDAETATSDFSKAPGSATQNNPLRFDRDKVTLGSDNKVSYGDWSTTLTYNTTELKGYGAASGAPRKLKNENLIFETKLVAPVGDAHTLTAGGRYWDAKLESSVITADGLPNPEAKTTSLFVEDEWRLREDLAFTYGARYDHHNFFGGNTSPRGYLVWKASDKWTLKGGVSTGFKAPTLTQTTDGHTGGTGGTSSDILVRGNPNLKPEESVNRELGFYYQHPTGFSANATLFHTDFKNRISSTATWADESGQLWQSYENVDKAKIDGLELGTKIPLAQDLALNLNYTYLESEQIGGANDGTRLNNTPKHAVNARLNWQADEKTNAWLRAEYRGKMTRYNKKAENYTATEQAVVDALGKDIGSYTVLDLGVSRKLTQNVTLNFSVNNLLDKDFGKTAIVNGTTYYKYIGGSGQSPSGTYLAGRNYWVSVNYNF</sequence>
<evidence type="ECO:0000256" key="7">
    <source>
        <dbReference type="ARBA" id="ARBA00023077"/>
    </source>
</evidence>
<feature type="domain" description="TonB-dependent receptor-like beta-barrel" evidence="14">
    <location>
        <begin position="210"/>
        <end position="652"/>
    </location>
</feature>
<keyword evidence="8 10" id="KW-0472">Membrane</keyword>
<accession>A0A1G9YCN2</accession>
<dbReference type="Gene3D" id="2.170.130.10">
    <property type="entry name" value="TonB-dependent receptor, plug domain"/>
    <property type="match status" value="1"/>
</dbReference>
<keyword evidence="16" id="KW-0675">Receptor</keyword>
<dbReference type="GO" id="GO:0044718">
    <property type="term" value="P:siderophore transmembrane transport"/>
    <property type="evidence" value="ECO:0007669"/>
    <property type="project" value="TreeGrafter"/>
</dbReference>
<dbReference type="InterPro" id="IPR039426">
    <property type="entry name" value="TonB-dep_rcpt-like"/>
</dbReference>
<protein>
    <submittedName>
        <fullName evidence="16">Outer membrane receptor for ferrienterochelin and colicins</fullName>
    </submittedName>
</protein>
<organism evidence="16 17">
    <name type="scientific">Dendrosporobacter quercicolus</name>
    <dbReference type="NCBI Taxonomy" id="146817"/>
    <lineage>
        <taxon>Bacteria</taxon>
        <taxon>Bacillati</taxon>
        <taxon>Bacillota</taxon>
        <taxon>Negativicutes</taxon>
        <taxon>Selenomonadales</taxon>
        <taxon>Sporomusaceae</taxon>
        <taxon>Dendrosporobacter</taxon>
    </lineage>
</organism>
<evidence type="ECO:0000313" key="16">
    <source>
        <dbReference type="EMBL" id="SDN06707.1"/>
    </source>
</evidence>
<evidence type="ECO:0000259" key="14">
    <source>
        <dbReference type="Pfam" id="PF00593"/>
    </source>
</evidence>
<dbReference type="InterPro" id="IPR036942">
    <property type="entry name" value="Beta-barrel_TonB_sf"/>
</dbReference>
<dbReference type="RefSeq" id="WP_217636921.1">
    <property type="nucleotide sequence ID" value="NZ_FNHB01000011.1"/>
</dbReference>
<keyword evidence="17" id="KW-1185">Reference proteome</keyword>
<dbReference type="AlphaFoldDB" id="A0A1G9YCN2"/>
<dbReference type="PROSITE" id="PS52016">
    <property type="entry name" value="TONB_DEPENDENT_REC_3"/>
    <property type="match status" value="1"/>
</dbReference>
<dbReference type="InterPro" id="IPR000531">
    <property type="entry name" value="Beta-barrel_TonB"/>
</dbReference>
<dbReference type="InterPro" id="IPR012910">
    <property type="entry name" value="Plug_dom"/>
</dbReference>
<evidence type="ECO:0000256" key="6">
    <source>
        <dbReference type="ARBA" id="ARBA00023065"/>
    </source>
</evidence>
<keyword evidence="2 10" id="KW-0813">Transport</keyword>